<gene>
    <name evidence="6" type="ORF">GZH46_00650</name>
</gene>
<evidence type="ECO:0000313" key="6">
    <source>
        <dbReference type="EMBL" id="KAG9510795.1"/>
    </source>
</evidence>
<dbReference type="SMART" id="SM00398">
    <property type="entry name" value="HMG"/>
    <property type="match status" value="2"/>
</dbReference>
<dbReference type="Proteomes" id="UP000825002">
    <property type="component" value="Unassembled WGS sequence"/>
</dbReference>
<keyword evidence="4" id="KW-0732">Signal</keyword>
<feature type="DNA-binding region" description="HMG box" evidence="2">
    <location>
        <begin position="212"/>
        <end position="281"/>
    </location>
</feature>
<keyword evidence="7" id="KW-1185">Reference proteome</keyword>
<dbReference type="PANTHER" id="PTHR48112:SF22">
    <property type="entry name" value="MITOCHONDRIAL TRANSCRIPTION FACTOR A, ISOFORM B"/>
    <property type="match status" value="1"/>
</dbReference>
<comment type="caution">
    <text evidence="6">The sequence shown here is derived from an EMBL/GenBank/DDBJ whole genome shotgun (WGS) entry which is preliminary data.</text>
</comment>
<feature type="signal peptide" evidence="4">
    <location>
        <begin position="1"/>
        <end position="18"/>
    </location>
</feature>
<organism evidence="6 7">
    <name type="scientific">Fragariocoptes setiger</name>
    <dbReference type="NCBI Taxonomy" id="1670756"/>
    <lineage>
        <taxon>Eukaryota</taxon>
        <taxon>Metazoa</taxon>
        <taxon>Ecdysozoa</taxon>
        <taxon>Arthropoda</taxon>
        <taxon>Chelicerata</taxon>
        <taxon>Arachnida</taxon>
        <taxon>Acari</taxon>
        <taxon>Acariformes</taxon>
        <taxon>Trombidiformes</taxon>
        <taxon>Prostigmata</taxon>
        <taxon>Eupodina</taxon>
        <taxon>Eriophyoidea</taxon>
        <taxon>Phytoptidae</taxon>
        <taxon>Fragariocoptes</taxon>
    </lineage>
</organism>
<evidence type="ECO:0000256" key="1">
    <source>
        <dbReference type="ARBA" id="ARBA00023125"/>
    </source>
</evidence>
<dbReference type="PANTHER" id="PTHR48112">
    <property type="entry name" value="HIGH MOBILITY GROUP PROTEIN DSP1"/>
    <property type="match status" value="1"/>
</dbReference>
<feature type="DNA-binding region" description="HMG box" evidence="2">
    <location>
        <begin position="110"/>
        <end position="179"/>
    </location>
</feature>
<evidence type="ECO:0000259" key="5">
    <source>
        <dbReference type="PROSITE" id="PS50118"/>
    </source>
</evidence>
<sequence>MLIRCIWSLLLVYTMSQALLVEDEAGVEHHSSDFNSIAELPALFTPYGQFVDHYRYDKDDNDLLRSMGQEEFDKMCKDMWETADPEEKQSFQESANEANDYLADRHAEVPRPPRRGFDFFNEDFAKEWETISPEAQAKMNPYVEVHQRWIELSPEDMAAYEAKAKEDEARYEQEVAAYEKKREAQAKRLYTEQKSAATENDHLSCQKDIQHTKRPMSAFFWFCLEHRDEVRKSLSTDVSLGDLSKELSHRWNTMSASSKAKYETKASEDQARYEQELKDCIEKVRIGTTE</sequence>
<evidence type="ECO:0000313" key="7">
    <source>
        <dbReference type="Proteomes" id="UP000825002"/>
    </source>
</evidence>
<dbReference type="Gene3D" id="1.10.30.10">
    <property type="entry name" value="High mobility group box domain"/>
    <property type="match status" value="2"/>
</dbReference>
<proteinExistence type="predicted"/>
<feature type="domain" description="HMG box" evidence="5">
    <location>
        <begin position="110"/>
        <end position="179"/>
    </location>
</feature>
<dbReference type="Pfam" id="PF00505">
    <property type="entry name" value="HMG_box"/>
    <property type="match status" value="1"/>
</dbReference>
<keyword evidence="2" id="KW-0539">Nucleus</keyword>
<name>A0ABQ7SC20_9ACAR</name>
<dbReference type="InterPro" id="IPR036910">
    <property type="entry name" value="HMG_box_dom_sf"/>
</dbReference>
<feature type="coiled-coil region" evidence="3">
    <location>
        <begin position="157"/>
        <end position="188"/>
    </location>
</feature>
<evidence type="ECO:0000256" key="2">
    <source>
        <dbReference type="PROSITE-ProRule" id="PRU00267"/>
    </source>
</evidence>
<feature type="domain" description="HMG box" evidence="5">
    <location>
        <begin position="212"/>
        <end position="281"/>
    </location>
</feature>
<evidence type="ECO:0000256" key="3">
    <source>
        <dbReference type="SAM" id="Coils"/>
    </source>
</evidence>
<feature type="chain" id="PRO_5046537972" description="HMG box domain-containing protein" evidence="4">
    <location>
        <begin position="19"/>
        <end position="290"/>
    </location>
</feature>
<dbReference type="InterPro" id="IPR050342">
    <property type="entry name" value="HMGB"/>
</dbReference>
<dbReference type="InterPro" id="IPR009071">
    <property type="entry name" value="HMG_box_dom"/>
</dbReference>
<dbReference type="SUPFAM" id="SSF47095">
    <property type="entry name" value="HMG-box"/>
    <property type="match status" value="2"/>
</dbReference>
<keyword evidence="1 2" id="KW-0238">DNA-binding</keyword>
<evidence type="ECO:0000256" key="4">
    <source>
        <dbReference type="SAM" id="SignalP"/>
    </source>
</evidence>
<dbReference type="PROSITE" id="PS50118">
    <property type="entry name" value="HMG_BOX_2"/>
    <property type="match status" value="2"/>
</dbReference>
<dbReference type="EMBL" id="JAIFTH010000075">
    <property type="protein sequence ID" value="KAG9510795.1"/>
    <property type="molecule type" value="Genomic_DNA"/>
</dbReference>
<protein>
    <recommendedName>
        <fullName evidence="5">HMG box domain-containing protein</fullName>
    </recommendedName>
</protein>
<accession>A0ABQ7SC20</accession>
<reference evidence="6 7" key="1">
    <citation type="submission" date="2020-10" db="EMBL/GenBank/DDBJ databases">
        <authorList>
            <person name="Klimov P.B."/>
            <person name="Dyachkov S.M."/>
            <person name="Chetverikov P.E."/>
        </authorList>
    </citation>
    <scope>NUCLEOTIDE SEQUENCE [LARGE SCALE GENOMIC DNA]</scope>
    <source>
        <strain evidence="6">BMOC 18-1129-001#AD2665</strain>
        <tissue evidence="6">Entire mites</tissue>
    </source>
</reference>
<keyword evidence="3" id="KW-0175">Coiled coil</keyword>